<name>A0A5C3MYH3_9AGAM</name>
<evidence type="ECO:0000313" key="5">
    <source>
        <dbReference type="EMBL" id="TFK50240.1"/>
    </source>
</evidence>
<dbReference type="InterPro" id="IPR012349">
    <property type="entry name" value="Split_barrel_FMN-bd"/>
</dbReference>
<dbReference type="PANTHER" id="PTHR43567:SF1">
    <property type="entry name" value="FLAVOREDOXIN"/>
    <property type="match status" value="1"/>
</dbReference>
<reference evidence="5 6" key="1">
    <citation type="journal article" date="2019" name="Nat. Ecol. Evol.">
        <title>Megaphylogeny resolves global patterns of mushroom evolution.</title>
        <authorList>
            <person name="Varga T."/>
            <person name="Krizsan K."/>
            <person name="Foldi C."/>
            <person name="Dima B."/>
            <person name="Sanchez-Garcia M."/>
            <person name="Sanchez-Ramirez S."/>
            <person name="Szollosi G.J."/>
            <person name="Szarkandi J.G."/>
            <person name="Papp V."/>
            <person name="Albert L."/>
            <person name="Andreopoulos W."/>
            <person name="Angelini C."/>
            <person name="Antonin V."/>
            <person name="Barry K.W."/>
            <person name="Bougher N.L."/>
            <person name="Buchanan P."/>
            <person name="Buyck B."/>
            <person name="Bense V."/>
            <person name="Catcheside P."/>
            <person name="Chovatia M."/>
            <person name="Cooper J."/>
            <person name="Damon W."/>
            <person name="Desjardin D."/>
            <person name="Finy P."/>
            <person name="Geml J."/>
            <person name="Haridas S."/>
            <person name="Hughes K."/>
            <person name="Justo A."/>
            <person name="Karasinski D."/>
            <person name="Kautmanova I."/>
            <person name="Kiss B."/>
            <person name="Kocsube S."/>
            <person name="Kotiranta H."/>
            <person name="LaButti K.M."/>
            <person name="Lechner B.E."/>
            <person name="Liimatainen K."/>
            <person name="Lipzen A."/>
            <person name="Lukacs Z."/>
            <person name="Mihaltcheva S."/>
            <person name="Morgado L.N."/>
            <person name="Niskanen T."/>
            <person name="Noordeloos M.E."/>
            <person name="Ohm R.A."/>
            <person name="Ortiz-Santana B."/>
            <person name="Ovrebo C."/>
            <person name="Racz N."/>
            <person name="Riley R."/>
            <person name="Savchenko A."/>
            <person name="Shiryaev A."/>
            <person name="Soop K."/>
            <person name="Spirin V."/>
            <person name="Szebenyi C."/>
            <person name="Tomsovsky M."/>
            <person name="Tulloss R.E."/>
            <person name="Uehling J."/>
            <person name="Grigoriev I.V."/>
            <person name="Vagvolgyi C."/>
            <person name="Papp T."/>
            <person name="Martin F.M."/>
            <person name="Miettinen O."/>
            <person name="Hibbett D.S."/>
            <person name="Nagy L.G."/>
        </authorList>
    </citation>
    <scope>NUCLEOTIDE SEQUENCE [LARGE SCALE GENOMIC DNA]</scope>
    <source>
        <strain evidence="5 6">OMC1185</strain>
    </source>
</reference>
<keyword evidence="2" id="KW-0285">Flavoprotein</keyword>
<accession>A0A5C3MYH3</accession>
<organism evidence="5 6">
    <name type="scientific">Heliocybe sulcata</name>
    <dbReference type="NCBI Taxonomy" id="5364"/>
    <lineage>
        <taxon>Eukaryota</taxon>
        <taxon>Fungi</taxon>
        <taxon>Dikarya</taxon>
        <taxon>Basidiomycota</taxon>
        <taxon>Agaricomycotina</taxon>
        <taxon>Agaricomycetes</taxon>
        <taxon>Gloeophyllales</taxon>
        <taxon>Gloeophyllaceae</taxon>
        <taxon>Heliocybe</taxon>
    </lineage>
</organism>
<gene>
    <name evidence="5" type="ORF">OE88DRAFT_1661897</name>
</gene>
<evidence type="ECO:0000313" key="6">
    <source>
        <dbReference type="Proteomes" id="UP000305948"/>
    </source>
</evidence>
<dbReference type="Pfam" id="PF01613">
    <property type="entry name" value="Flavin_Reduct"/>
    <property type="match status" value="1"/>
</dbReference>
<dbReference type="EMBL" id="ML213514">
    <property type="protein sequence ID" value="TFK50240.1"/>
    <property type="molecule type" value="Genomic_DNA"/>
</dbReference>
<keyword evidence="6" id="KW-1185">Reference proteome</keyword>
<sequence>MVEDYPPEKAYRLLEPGPVVLLSTQGTSQDEQRPYLMTIGFHMVIQHDPPLLGAIIGPWDYSYAALKKTKECVLAIPTVDLIEKVVDIGNCSGEGIDKFDKFELTPLKASVVGAPLVKECMANFECKVEDTKMVSKYNMWVLKVVRGWLDVEKRDWKAFHHRGDGTFVCDGDIVNLQERMTKWKEYQG</sequence>
<comment type="cofactor">
    <cofactor evidence="1">
        <name>FMN</name>
        <dbReference type="ChEBI" id="CHEBI:58210"/>
    </cofactor>
</comment>
<dbReference type="PANTHER" id="PTHR43567">
    <property type="entry name" value="FLAVOREDOXIN-RELATED-RELATED"/>
    <property type="match status" value="1"/>
</dbReference>
<protein>
    <recommendedName>
        <fullName evidence="4">Flavin reductase like domain-containing protein</fullName>
    </recommendedName>
</protein>
<dbReference type="AlphaFoldDB" id="A0A5C3MYH3"/>
<dbReference type="Gene3D" id="2.30.110.10">
    <property type="entry name" value="Electron Transport, Fmn-binding Protein, Chain A"/>
    <property type="match status" value="1"/>
</dbReference>
<comment type="similarity">
    <text evidence="3">Belongs to the flavoredoxin family.</text>
</comment>
<dbReference type="InterPro" id="IPR002563">
    <property type="entry name" value="Flavin_Rdtase-like_dom"/>
</dbReference>
<dbReference type="SMART" id="SM00903">
    <property type="entry name" value="Flavin_Reduct"/>
    <property type="match status" value="1"/>
</dbReference>
<evidence type="ECO:0000256" key="2">
    <source>
        <dbReference type="ARBA" id="ARBA00022630"/>
    </source>
</evidence>
<dbReference type="SUPFAM" id="SSF50475">
    <property type="entry name" value="FMN-binding split barrel"/>
    <property type="match status" value="1"/>
</dbReference>
<evidence type="ECO:0000259" key="4">
    <source>
        <dbReference type="SMART" id="SM00903"/>
    </source>
</evidence>
<dbReference type="InterPro" id="IPR052174">
    <property type="entry name" value="Flavoredoxin"/>
</dbReference>
<evidence type="ECO:0000256" key="3">
    <source>
        <dbReference type="ARBA" id="ARBA00038054"/>
    </source>
</evidence>
<dbReference type="GO" id="GO:0010181">
    <property type="term" value="F:FMN binding"/>
    <property type="evidence" value="ECO:0007669"/>
    <property type="project" value="InterPro"/>
</dbReference>
<proteinExistence type="inferred from homology"/>
<feature type="domain" description="Flavin reductase like" evidence="4">
    <location>
        <begin position="12"/>
        <end position="166"/>
    </location>
</feature>
<evidence type="ECO:0000256" key="1">
    <source>
        <dbReference type="ARBA" id="ARBA00001917"/>
    </source>
</evidence>
<dbReference type="Proteomes" id="UP000305948">
    <property type="component" value="Unassembled WGS sequence"/>
</dbReference>
<dbReference type="OrthoDB" id="2145000at2759"/>